<evidence type="ECO:0000256" key="3">
    <source>
        <dbReference type="SAM" id="MobiDB-lite"/>
    </source>
</evidence>
<organism evidence="5 6">
    <name type="scientific">Amanita muscaria (strain Koide BX008)</name>
    <dbReference type="NCBI Taxonomy" id="946122"/>
    <lineage>
        <taxon>Eukaryota</taxon>
        <taxon>Fungi</taxon>
        <taxon>Dikarya</taxon>
        <taxon>Basidiomycota</taxon>
        <taxon>Agaricomycotina</taxon>
        <taxon>Agaricomycetes</taxon>
        <taxon>Agaricomycetidae</taxon>
        <taxon>Agaricales</taxon>
        <taxon>Pluteineae</taxon>
        <taxon>Amanitaceae</taxon>
        <taxon>Amanita</taxon>
    </lineage>
</organism>
<dbReference type="EMBL" id="KN818250">
    <property type="protein sequence ID" value="KIL64305.1"/>
    <property type="molecule type" value="Genomic_DNA"/>
</dbReference>
<proteinExistence type="inferred from homology"/>
<dbReference type="PANTHER" id="PTHR10366">
    <property type="entry name" value="NAD DEPENDENT EPIMERASE/DEHYDRATASE"/>
    <property type="match status" value="1"/>
</dbReference>
<dbReference type="SUPFAM" id="SSF51735">
    <property type="entry name" value="NAD(P)-binding Rossmann-fold domains"/>
    <property type="match status" value="1"/>
</dbReference>
<dbReference type="STRING" id="946122.A0A0C2SM54"/>
<sequence>MPVITSGAKVLVTGANGSISIWLIRTLLEQGYVVRGTVRSLERSSFLVDMFKSHGDKFELVAVEDITKSDDAFDESVKGVDAIIHAVSPVIVTFDVDDPNELIEPAVNGTVGILRSAAKNGPGVRRVVVLASTGSIYRESNELVVLNEKDWNDSGVTERVEQLGRSASSLDKYRAATTLAEKAAWAFYHERQSQLNWDLLVIHAPFAFGPPLAPVSTPAELNLSIKVWYYCVVDPQTSEKRLLESNKSWVDVRDLVLATAKSLVVPEAGGERIIVSAGSNVWQDWIDVVNSLSPSPIPSHAPGTNKALPKGRPEGKHVKHTVQYDASKAQRILAAQYRSMDETARDMLADFERRGW</sequence>
<evidence type="ECO:0000256" key="1">
    <source>
        <dbReference type="ARBA" id="ARBA00023002"/>
    </source>
</evidence>
<evidence type="ECO:0000259" key="4">
    <source>
        <dbReference type="Pfam" id="PF01370"/>
    </source>
</evidence>
<evidence type="ECO:0000313" key="5">
    <source>
        <dbReference type="EMBL" id="KIL64305.1"/>
    </source>
</evidence>
<evidence type="ECO:0000313" key="6">
    <source>
        <dbReference type="Proteomes" id="UP000054549"/>
    </source>
</evidence>
<dbReference type="Proteomes" id="UP000054549">
    <property type="component" value="Unassembled WGS sequence"/>
</dbReference>
<evidence type="ECO:0000256" key="2">
    <source>
        <dbReference type="ARBA" id="ARBA00023445"/>
    </source>
</evidence>
<feature type="domain" description="NAD-dependent epimerase/dehydratase" evidence="4">
    <location>
        <begin position="10"/>
        <end position="142"/>
    </location>
</feature>
<gene>
    <name evidence="5" type="ORF">M378DRAFT_11522</name>
</gene>
<dbReference type="Pfam" id="PF01370">
    <property type="entry name" value="Epimerase"/>
    <property type="match status" value="1"/>
</dbReference>
<dbReference type="FunCoup" id="A0A0C2SM54">
    <property type="interactions" value="63"/>
</dbReference>
<dbReference type="OrthoDB" id="2735536at2759"/>
<keyword evidence="6" id="KW-1185">Reference proteome</keyword>
<dbReference type="AlphaFoldDB" id="A0A0C2SM54"/>
<reference evidence="5 6" key="1">
    <citation type="submission" date="2014-04" db="EMBL/GenBank/DDBJ databases">
        <title>Evolutionary Origins and Diversification of the Mycorrhizal Mutualists.</title>
        <authorList>
            <consortium name="DOE Joint Genome Institute"/>
            <consortium name="Mycorrhizal Genomics Consortium"/>
            <person name="Kohler A."/>
            <person name="Kuo A."/>
            <person name="Nagy L.G."/>
            <person name="Floudas D."/>
            <person name="Copeland A."/>
            <person name="Barry K.W."/>
            <person name="Cichocki N."/>
            <person name="Veneault-Fourrey C."/>
            <person name="LaButti K."/>
            <person name="Lindquist E.A."/>
            <person name="Lipzen A."/>
            <person name="Lundell T."/>
            <person name="Morin E."/>
            <person name="Murat C."/>
            <person name="Riley R."/>
            <person name="Ohm R."/>
            <person name="Sun H."/>
            <person name="Tunlid A."/>
            <person name="Henrissat B."/>
            <person name="Grigoriev I.V."/>
            <person name="Hibbett D.S."/>
            <person name="Martin F."/>
        </authorList>
    </citation>
    <scope>NUCLEOTIDE SEQUENCE [LARGE SCALE GENOMIC DNA]</scope>
    <source>
        <strain evidence="5 6">Koide BX008</strain>
    </source>
</reference>
<dbReference type="InterPro" id="IPR050425">
    <property type="entry name" value="NAD(P)_dehydrat-like"/>
</dbReference>
<dbReference type="HOGENOM" id="CLU_007383_9_2_1"/>
<dbReference type="InterPro" id="IPR036291">
    <property type="entry name" value="NAD(P)-bd_dom_sf"/>
</dbReference>
<dbReference type="Gene3D" id="3.40.50.720">
    <property type="entry name" value="NAD(P)-binding Rossmann-like Domain"/>
    <property type="match status" value="1"/>
</dbReference>
<name>A0A0C2SM54_AMAMK</name>
<dbReference type="GO" id="GO:0016616">
    <property type="term" value="F:oxidoreductase activity, acting on the CH-OH group of donors, NAD or NADP as acceptor"/>
    <property type="evidence" value="ECO:0007669"/>
    <property type="project" value="TreeGrafter"/>
</dbReference>
<dbReference type="PANTHER" id="PTHR10366:SF564">
    <property type="entry name" value="STEROL-4-ALPHA-CARBOXYLATE 3-DEHYDROGENASE, DECARBOXYLATING"/>
    <property type="match status" value="1"/>
</dbReference>
<feature type="region of interest" description="Disordered" evidence="3">
    <location>
        <begin position="296"/>
        <end position="320"/>
    </location>
</feature>
<protein>
    <recommendedName>
        <fullName evidence="4">NAD-dependent epimerase/dehydratase domain-containing protein</fullName>
    </recommendedName>
</protein>
<dbReference type="InterPro" id="IPR001509">
    <property type="entry name" value="Epimerase_deHydtase"/>
</dbReference>
<accession>A0A0C2SM54</accession>
<keyword evidence="1" id="KW-0560">Oxidoreductase</keyword>
<dbReference type="InParanoid" id="A0A0C2SM54"/>
<comment type="similarity">
    <text evidence="2">Belongs to the NAD(P)-dependent epimerase/dehydratase family. Dihydroflavonol-4-reductase subfamily.</text>
</comment>